<dbReference type="Proteomes" id="UP000012317">
    <property type="component" value="Unassembled WGS sequence"/>
</dbReference>
<organism evidence="1 2">
    <name type="scientific">Psychroflexus gondwanensis ACAM 44</name>
    <dbReference type="NCBI Taxonomy" id="1189619"/>
    <lineage>
        <taxon>Bacteria</taxon>
        <taxon>Pseudomonadati</taxon>
        <taxon>Bacteroidota</taxon>
        <taxon>Flavobacteriia</taxon>
        <taxon>Flavobacteriales</taxon>
        <taxon>Flavobacteriaceae</taxon>
        <taxon>Psychroflexus</taxon>
    </lineage>
</organism>
<protein>
    <submittedName>
        <fullName evidence="1">Uncharacterized protein</fullName>
    </submittedName>
</protein>
<dbReference type="eggNOG" id="ENOG50311GG">
    <property type="taxonomic scope" value="Bacteria"/>
</dbReference>
<keyword evidence="2" id="KW-1185">Reference proteome</keyword>
<dbReference type="AlphaFoldDB" id="N1WS12"/>
<dbReference type="PATRIC" id="fig|1189619.4.peg.3003"/>
<dbReference type="EMBL" id="APLF01000027">
    <property type="protein sequence ID" value="EMY79914.1"/>
    <property type="molecule type" value="Genomic_DNA"/>
</dbReference>
<reference evidence="1 2" key="1">
    <citation type="journal article" date="2014" name="Genome Biol. Evol.">
        <title>Extensive gene acquisition in the extremely psychrophilic bacterial species Psychroflexus torquis and the link to sea-ice ecosystem specialism.</title>
        <authorList>
            <person name="Feng S."/>
            <person name="Powell S.M."/>
            <person name="Wilson R."/>
            <person name="Bowman J.P."/>
        </authorList>
    </citation>
    <scope>NUCLEOTIDE SEQUENCE [LARGE SCALE GENOMIC DNA]</scope>
    <source>
        <strain evidence="1 2">ACAM 44</strain>
    </source>
</reference>
<name>N1WS12_9FLAO</name>
<accession>N1WS12</accession>
<evidence type="ECO:0000313" key="1">
    <source>
        <dbReference type="EMBL" id="EMY79914.1"/>
    </source>
</evidence>
<gene>
    <name evidence="1" type="ORF">pgond44_14518</name>
</gene>
<evidence type="ECO:0000313" key="2">
    <source>
        <dbReference type="Proteomes" id="UP000012317"/>
    </source>
</evidence>
<dbReference type="RefSeq" id="WP_003445190.1">
    <property type="nucleotide sequence ID" value="NZ_APLF01000027.1"/>
</dbReference>
<dbReference type="STRING" id="1189619.pgond44_14518"/>
<comment type="caution">
    <text evidence="1">The sequence shown here is derived from an EMBL/GenBank/DDBJ whole genome shotgun (WGS) entry which is preliminary data.</text>
</comment>
<proteinExistence type="predicted"/>
<sequence length="198" mass="22785">MDIEDIRDNYKNFDDYTIENIAMKDANSLRPEVLKILKFEIQKRNLSPEILNGIEIQNRKLTKDELSEYCSLIENSTCSICSSENKKLNISMIGEVVSIIVISHYDKRIKVGCSECLNKLNTNAIIKSSLLGWWGFPWGPIYTIRSYIYNYGMRLNNTSDKPNGIFKEFVRGNLGFLETNKNNPKRISEFLNGINNAI</sequence>